<feature type="compositionally biased region" description="Basic residues" evidence="7">
    <location>
        <begin position="172"/>
        <end position="181"/>
    </location>
</feature>
<evidence type="ECO:0000256" key="6">
    <source>
        <dbReference type="ARBA" id="ARBA00023136"/>
    </source>
</evidence>
<dbReference type="AlphaFoldDB" id="A0A6A6HT20"/>
<dbReference type="PANTHER" id="PTHR31064:SF30">
    <property type="entry name" value="HIGH-AFFINITY POTASSIUM TRANSPORT PROTEIN-RELATED"/>
    <property type="match status" value="1"/>
</dbReference>
<dbReference type="PANTHER" id="PTHR31064">
    <property type="entry name" value="POTASSIUM TRANSPORT PROTEIN DDB_G0292412-RELATED"/>
    <property type="match status" value="1"/>
</dbReference>
<evidence type="ECO:0000256" key="8">
    <source>
        <dbReference type="SAM" id="Phobius"/>
    </source>
</evidence>
<dbReference type="EMBL" id="ML987214">
    <property type="protein sequence ID" value="KAF2240918.1"/>
    <property type="molecule type" value="Genomic_DNA"/>
</dbReference>
<keyword evidence="10" id="KW-1185">Reference proteome</keyword>
<dbReference type="InterPro" id="IPR003445">
    <property type="entry name" value="Cat_transpt"/>
</dbReference>
<feature type="transmembrane region" description="Helical" evidence="8">
    <location>
        <begin position="459"/>
        <end position="480"/>
    </location>
</feature>
<dbReference type="SUPFAM" id="SSF81324">
    <property type="entry name" value="Voltage-gated potassium channels"/>
    <property type="match status" value="1"/>
</dbReference>
<keyword evidence="6 8" id="KW-0472">Membrane</keyword>
<dbReference type="GO" id="GO:0005886">
    <property type="term" value="C:plasma membrane"/>
    <property type="evidence" value="ECO:0007669"/>
    <property type="project" value="TreeGrafter"/>
</dbReference>
<organism evidence="9 10">
    <name type="scientific">Trematosphaeria pertusa</name>
    <dbReference type="NCBI Taxonomy" id="390896"/>
    <lineage>
        <taxon>Eukaryota</taxon>
        <taxon>Fungi</taxon>
        <taxon>Dikarya</taxon>
        <taxon>Ascomycota</taxon>
        <taxon>Pezizomycotina</taxon>
        <taxon>Dothideomycetes</taxon>
        <taxon>Pleosporomycetidae</taxon>
        <taxon>Pleosporales</taxon>
        <taxon>Massarineae</taxon>
        <taxon>Trematosphaeriaceae</taxon>
        <taxon>Trematosphaeria</taxon>
    </lineage>
</organism>
<protein>
    <submittedName>
        <fullName evidence="9">TrkH-domain-containing protein</fullName>
    </submittedName>
</protein>
<proteinExistence type="predicted"/>
<evidence type="ECO:0000313" key="10">
    <source>
        <dbReference type="Proteomes" id="UP000800094"/>
    </source>
</evidence>
<accession>A0A6A6HT20</accession>
<dbReference type="Pfam" id="PF02386">
    <property type="entry name" value="TrkH"/>
    <property type="match status" value="1"/>
</dbReference>
<feature type="region of interest" description="Disordered" evidence="7">
    <location>
        <begin position="148"/>
        <end position="188"/>
    </location>
</feature>
<feature type="transmembrane region" description="Helical" evidence="8">
    <location>
        <begin position="96"/>
        <end position="120"/>
    </location>
</feature>
<dbReference type="GO" id="GO:1990573">
    <property type="term" value="P:potassium ion import across plasma membrane"/>
    <property type="evidence" value="ECO:0007669"/>
    <property type="project" value="TreeGrafter"/>
</dbReference>
<evidence type="ECO:0000256" key="1">
    <source>
        <dbReference type="ARBA" id="ARBA00004141"/>
    </source>
</evidence>
<dbReference type="GO" id="GO:0030007">
    <property type="term" value="P:intracellular potassium ion homeostasis"/>
    <property type="evidence" value="ECO:0007669"/>
    <property type="project" value="TreeGrafter"/>
</dbReference>
<keyword evidence="3 8" id="KW-0812">Transmembrane</keyword>
<evidence type="ECO:0000256" key="4">
    <source>
        <dbReference type="ARBA" id="ARBA00022989"/>
    </source>
</evidence>
<comment type="subcellular location">
    <subcellularLocation>
        <location evidence="1">Membrane</location>
        <topology evidence="1">Multi-pass membrane protein</topology>
    </subcellularLocation>
</comment>
<dbReference type="InterPro" id="IPR051143">
    <property type="entry name" value="TrkH_K-transport"/>
</dbReference>
<feature type="transmembrane region" description="Helical" evidence="8">
    <location>
        <begin position="31"/>
        <end position="51"/>
    </location>
</feature>
<dbReference type="Proteomes" id="UP000800094">
    <property type="component" value="Unassembled WGS sequence"/>
</dbReference>
<gene>
    <name evidence="9" type="ORF">BU26DRAFT_469513</name>
</gene>
<evidence type="ECO:0000256" key="5">
    <source>
        <dbReference type="ARBA" id="ARBA00023065"/>
    </source>
</evidence>
<keyword evidence="5" id="KW-0406">Ion transport</keyword>
<dbReference type="GeneID" id="54578648"/>
<dbReference type="OrthoDB" id="9999863at2759"/>
<evidence type="ECO:0000313" key="9">
    <source>
        <dbReference type="EMBL" id="KAF2240918.1"/>
    </source>
</evidence>
<keyword evidence="4 8" id="KW-1133">Transmembrane helix</keyword>
<feature type="region of interest" description="Disordered" evidence="7">
    <location>
        <begin position="626"/>
        <end position="686"/>
    </location>
</feature>
<keyword evidence="2" id="KW-0813">Transport</keyword>
<evidence type="ECO:0000256" key="3">
    <source>
        <dbReference type="ARBA" id="ARBA00022692"/>
    </source>
</evidence>
<evidence type="ECO:0000256" key="7">
    <source>
        <dbReference type="SAM" id="MobiDB-lite"/>
    </source>
</evidence>
<dbReference type="GO" id="GO:0140107">
    <property type="term" value="F:high-affinity potassium ion transmembrane transporter activity"/>
    <property type="evidence" value="ECO:0007669"/>
    <property type="project" value="TreeGrafter"/>
</dbReference>
<evidence type="ECO:0000256" key="2">
    <source>
        <dbReference type="ARBA" id="ARBA00022448"/>
    </source>
</evidence>
<dbReference type="RefSeq" id="XP_033675922.1">
    <property type="nucleotide sequence ID" value="XM_033825318.1"/>
</dbReference>
<feature type="compositionally biased region" description="Basic and acidic residues" evidence="7">
    <location>
        <begin position="662"/>
        <end position="679"/>
    </location>
</feature>
<feature type="transmembrane region" description="Helical" evidence="8">
    <location>
        <begin position="270"/>
        <end position="295"/>
    </location>
</feature>
<feature type="transmembrane region" description="Helical" evidence="8">
    <location>
        <begin position="315"/>
        <end position="333"/>
    </location>
</feature>
<reference evidence="9" key="1">
    <citation type="journal article" date="2020" name="Stud. Mycol.">
        <title>101 Dothideomycetes genomes: a test case for predicting lifestyles and emergence of pathogens.</title>
        <authorList>
            <person name="Haridas S."/>
            <person name="Albert R."/>
            <person name="Binder M."/>
            <person name="Bloem J."/>
            <person name="Labutti K."/>
            <person name="Salamov A."/>
            <person name="Andreopoulos B."/>
            <person name="Baker S."/>
            <person name="Barry K."/>
            <person name="Bills G."/>
            <person name="Bluhm B."/>
            <person name="Cannon C."/>
            <person name="Castanera R."/>
            <person name="Culley D."/>
            <person name="Daum C."/>
            <person name="Ezra D."/>
            <person name="Gonzalez J."/>
            <person name="Henrissat B."/>
            <person name="Kuo A."/>
            <person name="Liang C."/>
            <person name="Lipzen A."/>
            <person name="Lutzoni F."/>
            <person name="Magnuson J."/>
            <person name="Mondo S."/>
            <person name="Nolan M."/>
            <person name="Ohm R."/>
            <person name="Pangilinan J."/>
            <person name="Park H.-J."/>
            <person name="Ramirez L."/>
            <person name="Alfaro M."/>
            <person name="Sun H."/>
            <person name="Tritt A."/>
            <person name="Yoshinaga Y."/>
            <person name="Zwiers L.-H."/>
            <person name="Turgeon B."/>
            <person name="Goodwin S."/>
            <person name="Spatafora J."/>
            <person name="Crous P."/>
            <person name="Grigoriev I."/>
        </authorList>
    </citation>
    <scope>NUCLEOTIDE SEQUENCE</scope>
    <source>
        <strain evidence="9">CBS 122368</strain>
    </source>
</reference>
<feature type="transmembrane region" description="Helical" evidence="8">
    <location>
        <begin position="407"/>
        <end position="427"/>
    </location>
</feature>
<name>A0A6A6HT20_9PLEO</name>
<feature type="transmembrane region" description="Helical" evidence="8">
    <location>
        <begin position="345"/>
        <end position="372"/>
    </location>
</feature>
<sequence length="686" mass="77255">MPDPWEEARHPQEAKEHFLRYLRNEALQLNFYRAHMLYFVTCIAIASIIVYGEGLANDPGSQNGTRLRYIDALFLCCSAMTTTGLNSVNLGTLTGFQQAVLCVLLLIGNVVFVSTFIVLVRRYYFRKKLADIVQHSAAGRKALQNLEDEECAPHDSNSGLRHRRVGEGGRLRNGKQKGRARSSREGKTKMVTGRSYYHQTGFGFFPAPWETKTAREFFERVFGRITSPLRPEEHQYLSFRPQLDPRGRIRGLSEHQRLELGGVEYRALQALLFLLISYQVFWLSIGTLFLVPYAYRSGVKSILRTSQPGNLNPGWWAFFSAVTEFANGGLNVLNSNYIPFQADYFVLIVSGALSLAGQTQFPIFLRLIIWALEKIYPVRSSFRHTLAFLLHHPRRCFIYLFPSKETWYLLAIQLTIDMTAWILFEVLNLGMPQVMAIPTGTRVIDGLFQATGLRTSGAYIINVSSLAPALLVAYLVMMYISSFPIVMALRKTNTYEERSIGLDQSNAGGGLAQHLRRQLAYDIWFQMLAWFLICIVERGKLNSAQPGFSIFSILFEVTSAYGTVGLSTGVPYDNYSLSGAFQTTSKVIMLFVMVRGRHRGLPLAIDRSILLPGEELMHRMDREYNEKGCLDPGEEEELEEDIKQSGQEGVGPGNGTEEQDPKEERSEEGVNGKGGDESGRGQLSIT</sequence>